<evidence type="ECO:0000259" key="4">
    <source>
        <dbReference type="PROSITE" id="PS50837"/>
    </source>
</evidence>
<dbReference type="InterPro" id="IPR000488">
    <property type="entry name" value="Death_dom"/>
</dbReference>
<dbReference type="GeneID" id="119738634"/>
<dbReference type="Gene3D" id="3.40.50.300">
    <property type="entry name" value="P-loop containing nucleotide triphosphate hydrolases"/>
    <property type="match status" value="1"/>
</dbReference>
<feature type="domain" description="NACHT" evidence="4">
    <location>
        <begin position="280"/>
        <end position="404"/>
    </location>
</feature>
<dbReference type="EnsemblMetazoa" id="XM_038213544.1">
    <property type="protein sequence ID" value="XP_038069472.1"/>
    <property type="gene ID" value="LOC119738634"/>
</dbReference>
<dbReference type="PROSITE" id="PS50837">
    <property type="entry name" value="NACHT"/>
    <property type="match status" value="1"/>
</dbReference>
<dbReference type="InterPro" id="IPR007111">
    <property type="entry name" value="NACHT_NTPase"/>
</dbReference>
<dbReference type="PROSITE" id="PS50017">
    <property type="entry name" value="DEATH_DOMAIN"/>
    <property type="match status" value="2"/>
</dbReference>
<dbReference type="Gene3D" id="3.80.10.10">
    <property type="entry name" value="Ribonuclease Inhibitor"/>
    <property type="match status" value="1"/>
</dbReference>
<dbReference type="InterPro" id="IPR027417">
    <property type="entry name" value="P-loop_NTPase"/>
</dbReference>
<dbReference type="Pfam" id="PF00531">
    <property type="entry name" value="Death"/>
    <property type="match status" value="2"/>
</dbReference>
<dbReference type="SUPFAM" id="SSF52047">
    <property type="entry name" value="RNI-like"/>
    <property type="match status" value="1"/>
</dbReference>
<feature type="domain" description="Death" evidence="3">
    <location>
        <begin position="108"/>
        <end position="187"/>
    </location>
</feature>
<keyword evidence="1" id="KW-0547">Nucleotide-binding</keyword>
<protein>
    <submittedName>
        <fullName evidence="5">Uncharacterized protein</fullName>
    </submittedName>
</protein>
<proteinExistence type="predicted"/>
<dbReference type="CDD" id="cd01670">
    <property type="entry name" value="Death"/>
    <property type="match status" value="2"/>
</dbReference>
<dbReference type="Proteomes" id="UP000887568">
    <property type="component" value="Unplaced"/>
</dbReference>
<keyword evidence="2" id="KW-0067">ATP-binding</keyword>
<evidence type="ECO:0000259" key="3">
    <source>
        <dbReference type="PROSITE" id="PS50017"/>
    </source>
</evidence>
<evidence type="ECO:0000256" key="2">
    <source>
        <dbReference type="ARBA" id="ARBA00022840"/>
    </source>
</evidence>
<dbReference type="RefSeq" id="XP_038069472.1">
    <property type="nucleotide sequence ID" value="XM_038213544.1"/>
</dbReference>
<organism evidence="5 6">
    <name type="scientific">Patiria miniata</name>
    <name type="common">Bat star</name>
    <name type="synonym">Asterina miniata</name>
    <dbReference type="NCBI Taxonomy" id="46514"/>
    <lineage>
        <taxon>Eukaryota</taxon>
        <taxon>Metazoa</taxon>
        <taxon>Echinodermata</taxon>
        <taxon>Eleutherozoa</taxon>
        <taxon>Asterozoa</taxon>
        <taxon>Asteroidea</taxon>
        <taxon>Valvatacea</taxon>
        <taxon>Valvatida</taxon>
        <taxon>Asterinidae</taxon>
        <taxon>Patiria</taxon>
    </lineage>
</organism>
<dbReference type="InterPro" id="IPR011029">
    <property type="entry name" value="DEATH-like_dom_sf"/>
</dbReference>
<keyword evidence="6" id="KW-1185">Reference proteome</keyword>
<dbReference type="GO" id="GO:0007165">
    <property type="term" value="P:signal transduction"/>
    <property type="evidence" value="ECO:0007669"/>
    <property type="project" value="InterPro"/>
</dbReference>
<dbReference type="Pfam" id="PF05729">
    <property type="entry name" value="NACHT"/>
    <property type="match status" value="1"/>
</dbReference>
<evidence type="ECO:0000313" key="6">
    <source>
        <dbReference type="Proteomes" id="UP000887568"/>
    </source>
</evidence>
<dbReference type="SUPFAM" id="SSF47986">
    <property type="entry name" value="DEATH domain"/>
    <property type="match status" value="2"/>
</dbReference>
<feature type="domain" description="Death" evidence="3">
    <location>
        <begin position="19"/>
        <end position="105"/>
    </location>
</feature>
<name>A0A914B0G2_PATMI</name>
<dbReference type="OrthoDB" id="4207253at2759"/>
<dbReference type="PANTHER" id="PTHR46312:SF2">
    <property type="entry name" value="NUCLEOTIDE-BINDING OLIGOMERIZATION DOMAIN-CONTAINING PROTEIN 2-LIKE"/>
    <property type="match status" value="1"/>
</dbReference>
<reference evidence="5" key="1">
    <citation type="submission" date="2022-11" db="UniProtKB">
        <authorList>
            <consortium name="EnsemblMetazoa"/>
        </authorList>
    </citation>
    <scope>IDENTIFICATION</scope>
</reference>
<evidence type="ECO:0000313" key="5">
    <source>
        <dbReference type="EnsemblMetazoa" id="XP_038069472.1"/>
    </source>
</evidence>
<dbReference type="AlphaFoldDB" id="A0A914B0G2"/>
<dbReference type="GO" id="GO:0005524">
    <property type="term" value="F:ATP binding"/>
    <property type="evidence" value="ECO:0007669"/>
    <property type="project" value="UniProtKB-KW"/>
</dbReference>
<evidence type="ECO:0000256" key="1">
    <source>
        <dbReference type="ARBA" id="ARBA00022741"/>
    </source>
</evidence>
<sequence length="969" mass="110164">MDTQEEAGLRRLYGEPCLTDKILQEVATKLGCEWETLAVELNFTVTEVETIEKENQNDVVRQGLKMLVKWKHAQSTSVEEQITMLSTALKNIRRADIAGFLLPEPCLNDKILQEVATKLGRDWVELAVGLGFTVTQVETIEKDIKNDVVRQGLKMLVKWKHAQATSVEGQITKLSAALKNIRRADIAGFLLPGPWELKSCQEQLRMTYNSSDFISKHPTCTEDPLHLVDVDEFYTEIRLGQDDYSTVQKETVGNLTIDTAKTKPLDSLHDLLNSEKIKELLIILSGGAGHGKSTIFKRIVDTWAKSGLYSDCRLLFFIELKSMKTSCIIDAVFDQCFARDIKPQRKELIKIITDHPKESVFLLDGLDELRPGLLDLDENVKYCIYDLLHNKVLRGSRVLVATRPHKVQDIWKCKRRFALVHTYGFTSEGTNQYIKKHFTGDTKSTAEMLITCLQKKDLWKNMAQIPILCQIMCIVFSNYAELSDRVTTMYERFTKVLAQRRCPENEHREEVEKKLDSELKDLGEAAFQALISGVNELVLEFRDRTSVLETTSGESGFIQVETYTSSDFHRKIIVTFIHKTFQEYGAAYYFAHLYNHDEQGFRKRLQQINPDNVHALDYVLRFACGILKGSPATGLILEHVQKQLDKGESSKEVSLQKLVRLLLFESSSDKMAIKLDRPTNAECKSQEDLLAMHHYLQNLRQPLVELKEFTVHCGTHDGFALLSDINDRLRDSTELMLNFIITCRSHDDLKLLRDMVLSDNIRLGKRCSLWKTFLVCYVMCEQANEEVKTLEETLEKMDEGLRDQLQLTLNINELSHLDEDFALGSMSHVCNHIESVYLQNRTYEDIISVRDVLGEIDCHRLIFLSVSGTNLHGRLVGVAALVPWPLKSLILKSCGLKDDDVPDLISILPDGLRLLNVAGNAFSLGGVENLATHLRDLPKLAFLVLGYQGSDTEDFKKVAKQNLPKVSCV</sequence>
<dbReference type="InterPro" id="IPR032675">
    <property type="entry name" value="LRR_dom_sf"/>
</dbReference>
<dbReference type="SUPFAM" id="SSF52540">
    <property type="entry name" value="P-loop containing nucleoside triphosphate hydrolases"/>
    <property type="match status" value="1"/>
</dbReference>
<dbReference type="PANTHER" id="PTHR46312">
    <property type="entry name" value="NACHT DOMAIN-CONTAINING PROTEIN"/>
    <property type="match status" value="1"/>
</dbReference>
<dbReference type="Gene3D" id="1.10.533.10">
    <property type="entry name" value="Death Domain, Fas"/>
    <property type="match status" value="2"/>
</dbReference>
<accession>A0A914B0G2</accession>